<dbReference type="AlphaFoldDB" id="A0A4S2HDS3"/>
<evidence type="ECO:0000313" key="1">
    <source>
        <dbReference type="EMBL" id="TGY94136.1"/>
    </source>
</evidence>
<protein>
    <submittedName>
        <fullName evidence="1">Uncharacterized protein</fullName>
    </submittedName>
</protein>
<proteinExistence type="predicted"/>
<organism evidence="1 2">
    <name type="scientific">Marinicauda pacifica</name>
    <dbReference type="NCBI Taxonomy" id="1133559"/>
    <lineage>
        <taxon>Bacteria</taxon>
        <taxon>Pseudomonadati</taxon>
        <taxon>Pseudomonadota</taxon>
        <taxon>Alphaproteobacteria</taxon>
        <taxon>Maricaulales</taxon>
        <taxon>Maricaulaceae</taxon>
        <taxon>Marinicauda</taxon>
    </lineage>
</organism>
<dbReference type="EMBL" id="SRXV01000001">
    <property type="protein sequence ID" value="TGY94136.1"/>
    <property type="molecule type" value="Genomic_DNA"/>
</dbReference>
<name>A0A4S2HDS3_9PROT</name>
<keyword evidence="2" id="KW-1185">Reference proteome</keyword>
<dbReference type="RefSeq" id="WP_135943331.1">
    <property type="nucleotide sequence ID" value="NZ_BMEI01000001.1"/>
</dbReference>
<accession>A0A4S2HDS3</accession>
<gene>
    <name evidence="1" type="ORF">E5162_02320</name>
</gene>
<dbReference type="OrthoDB" id="7232729at2"/>
<sequence length="156" mass="17163">MTIEIQHRGPRLVATQSGRLGWAELEDAFEVCAAWLDRDTSLTQVLFDLRGARLDLTGIEADQLAELVTSVFPRPVVAAVVEPEAPQGRELLVAFADKLERLGICLAICGSLKGAAKYLHALETGARPVPALSFMKQIRVEIERIIQPQELYLGSR</sequence>
<reference evidence="1 2" key="1">
    <citation type="journal article" date="2013" name="Int. J. Syst. Evol. Microbiol.">
        <title>Marinicauda pacifica gen. nov., sp. nov., a prosthecate alphaproteobacterium of the family Hyphomonadaceae isolated from deep seawater.</title>
        <authorList>
            <person name="Zhang X.Y."/>
            <person name="Li G.W."/>
            <person name="Wang C.S."/>
            <person name="Zhang Y.J."/>
            <person name="Xu X.W."/>
            <person name="Li H."/>
            <person name="Liu A."/>
            <person name="Liu C."/>
            <person name="Xie B.B."/>
            <person name="Qin Q.L."/>
            <person name="Xu Z."/>
            <person name="Chen X.L."/>
            <person name="Zhou B.C."/>
            <person name="Zhang Y.Z."/>
        </authorList>
    </citation>
    <scope>NUCLEOTIDE SEQUENCE [LARGE SCALE GENOMIC DNA]</scope>
    <source>
        <strain evidence="1 2">P-1 km-3</strain>
    </source>
</reference>
<evidence type="ECO:0000313" key="2">
    <source>
        <dbReference type="Proteomes" id="UP000305451"/>
    </source>
</evidence>
<comment type="caution">
    <text evidence="1">The sequence shown here is derived from an EMBL/GenBank/DDBJ whole genome shotgun (WGS) entry which is preliminary data.</text>
</comment>
<dbReference type="Proteomes" id="UP000305451">
    <property type="component" value="Unassembled WGS sequence"/>
</dbReference>